<gene>
    <name evidence="3" type="ORF">V2S66_18405</name>
</gene>
<reference evidence="3 4" key="1">
    <citation type="submission" date="2023-12" db="EMBL/GenBank/DDBJ databases">
        <title>Streptomyces sp. V4-01.</title>
        <authorList>
            <person name="Somphong A."/>
            <person name="Phongsopitanun W."/>
        </authorList>
    </citation>
    <scope>NUCLEOTIDE SEQUENCE [LARGE SCALE GENOMIC DNA]</scope>
    <source>
        <strain evidence="3 4">V4-01</strain>
    </source>
</reference>
<dbReference type="Pfam" id="PF26450">
    <property type="entry name" value="DUF8129"/>
    <property type="match status" value="1"/>
</dbReference>
<feature type="domain" description="DUF8129" evidence="2">
    <location>
        <begin position="26"/>
        <end position="66"/>
    </location>
</feature>
<sequence length="94" mass="10417">MRDDRRTGPVPEAGELPIDGYDHATVRSVGDRARSLTSVELEDLVRYEAAHQGRTQVIRLLVEQLRRQREETAEARSRPGGYGPAPTASRPGAH</sequence>
<dbReference type="RefSeq" id="WP_330796771.1">
    <property type="nucleotide sequence ID" value="NZ_JAZEWV010000013.1"/>
</dbReference>
<evidence type="ECO:0000259" key="2">
    <source>
        <dbReference type="Pfam" id="PF26450"/>
    </source>
</evidence>
<dbReference type="Proteomes" id="UP001344658">
    <property type="component" value="Unassembled WGS sequence"/>
</dbReference>
<feature type="region of interest" description="Disordered" evidence="1">
    <location>
        <begin position="1"/>
        <end position="21"/>
    </location>
</feature>
<comment type="caution">
    <text evidence="3">The sequence shown here is derived from an EMBL/GenBank/DDBJ whole genome shotgun (WGS) entry which is preliminary data.</text>
</comment>
<protein>
    <recommendedName>
        <fullName evidence="2">DUF8129 domain-containing protein</fullName>
    </recommendedName>
</protein>
<keyword evidence="4" id="KW-1185">Reference proteome</keyword>
<organism evidence="3 4">
    <name type="scientific">Actinacidiphila polyblastidii</name>
    <dbReference type="NCBI Taxonomy" id="3110430"/>
    <lineage>
        <taxon>Bacteria</taxon>
        <taxon>Bacillati</taxon>
        <taxon>Actinomycetota</taxon>
        <taxon>Actinomycetes</taxon>
        <taxon>Kitasatosporales</taxon>
        <taxon>Streptomycetaceae</taxon>
        <taxon>Actinacidiphila</taxon>
    </lineage>
</organism>
<feature type="region of interest" description="Disordered" evidence="1">
    <location>
        <begin position="68"/>
        <end position="94"/>
    </location>
</feature>
<evidence type="ECO:0000313" key="3">
    <source>
        <dbReference type="EMBL" id="MEE4543938.1"/>
    </source>
</evidence>
<dbReference type="EMBL" id="JAZEWV010000013">
    <property type="protein sequence ID" value="MEE4543938.1"/>
    <property type="molecule type" value="Genomic_DNA"/>
</dbReference>
<evidence type="ECO:0000256" key="1">
    <source>
        <dbReference type="SAM" id="MobiDB-lite"/>
    </source>
</evidence>
<accession>A0ABU7PDP8</accession>
<evidence type="ECO:0000313" key="4">
    <source>
        <dbReference type="Proteomes" id="UP001344658"/>
    </source>
</evidence>
<dbReference type="InterPro" id="IPR058442">
    <property type="entry name" value="DUF8129"/>
</dbReference>
<feature type="compositionally biased region" description="Basic and acidic residues" evidence="1">
    <location>
        <begin position="68"/>
        <end position="77"/>
    </location>
</feature>
<name>A0ABU7PDP8_9ACTN</name>
<proteinExistence type="predicted"/>